<keyword evidence="7 14" id="KW-0812">Transmembrane</keyword>
<gene>
    <name evidence="16" type="primary">phoR6</name>
    <name evidence="16" type="ORF">Cspa_c55550</name>
</gene>
<dbReference type="Gene3D" id="1.10.287.130">
    <property type="match status" value="1"/>
</dbReference>
<dbReference type="FunFam" id="1.10.287.130:FF:000001">
    <property type="entry name" value="Two-component sensor histidine kinase"/>
    <property type="match status" value="1"/>
</dbReference>
<feature type="transmembrane region" description="Helical" evidence="14">
    <location>
        <begin position="371"/>
        <end position="393"/>
    </location>
</feature>
<evidence type="ECO:0000313" key="16">
    <source>
        <dbReference type="EMBL" id="AGF59297.1"/>
    </source>
</evidence>
<evidence type="ECO:0000256" key="13">
    <source>
        <dbReference type="ARBA" id="ARBA00023136"/>
    </source>
</evidence>
<dbReference type="InterPro" id="IPR005467">
    <property type="entry name" value="His_kinase_dom"/>
</dbReference>
<keyword evidence="17" id="KW-1185">Reference proteome</keyword>
<evidence type="ECO:0000256" key="10">
    <source>
        <dbReference type="ARBA" id="ARBA00022840"/>
    </source>
</evidence>
<dbReference type="InterPro" id="IPR050398">
    <property type="entry name" value="HssS/ArlS-like"/>
</dbReference>
<dbReference type="PANTHER" id="PTHR45528">
    <property type="entry name" value="SENSOR HISTIDINE KINASE CPXA"/>
    <property type="match status" value="1"/>
</dbReference>
<keyword evidence="11 14" id="KW-1133">Transmembrane helix</keyword>
<evidence type="ECO:0000256" key="2">
    <source>
        <dbReference type="ARBA" id="ARBA00004651"/>
    </source>
</evidence>
<dbReference type="STRING" id="36745.CLSAP_53040"/>
<dbReference type="Pfam" id="PF02518">
    <property type="entry name" value="HATPase_c"/>
    <property type="match status" value="1"/>
</dbReference>
<dbReference type="SUPFAM" id="SSF55874">
    <property type="entry name" value="ATPase domain of HSP90 chaperone/DNA topoisomerase II/histidine kinase"/>
    <property type="match status" value="1"/>
</dbReference>
<feature type="transmembrane region" description="Helical" evidence="14">
    <location>
        <begin position="462"/>
        <end position="486"/>
    </location>
</feature>
<sequence length="767" mass="88720">MDTNLKITKKTINKKFIILSLCIAILPILLGLSKGFFQLEKFSYEDYFLNVIRSIHYKDGDGNIREDRILDTINNLKAEDNYEFNESKRELEDFSKKFGLNLNEEIKPNENKNISEDDYSTYTDLNSNYIYAQKNINRSQNEYRTEAISRINNELDDKKITDNQKNIEFYVESQDGQIISNIKDKSKDEIIQETKNNSKYHIIILGINKELPTEVDITSNMKWAYKDFFESNKVNWMLSSYNYKNIIVRLSNPLIPGDEIYPKFKKNAFYDYIAYGSLALLLLDLCILIISVKKIIKEQDLEIHNNNILKLLNSFFIEARVLLIGLFIALLIGLYNINVYLVNSIIENYISQIVDNIYLLKVNSNTFLEQVSLLFISSIILGYFIICDLYQLYLCKNLREFKQYVHRKSILRILYNKFKTNMSCISTTNRTTILLIIIALYLALIIWGTVYTSQNVFFFARISGYIITFLAINLLGIISLIINTALSIINTQKIKTATDNILNGNYKNEIKIHGSFLVKELANNIMNIENGLDKAIDKAVKSERMKGELITNVSHDLKTPLTSIINYVDLLDKDNLTEKKKSEYLAILKERSSRLKVLIEDLFEASKASSGNLELHMESLDPVALLRQTLGEFEDRINNSNLDFIKNIPDHKLTIYADGKRTFRVFQNLISNILKYSLNGTRVYIDIEEQNTFVSITFKNISKYPLTFTEDEILERFKRGDSSRTTEGSGLGLAIAKSLVEIQKGIFELKFDGDLFKVKILLKKENF</sequence>
<name>M1N7F7_9CLOT</name>
<dbReference type="SMART" id="SM00387">
    <property type="entry name" value="HATPase_c"/>
    <property type="match status" value="1"/>
</dbReference>
<dbReference type="KEGG" id="csr:Cspa_c55550"/>
<dbReference type="Pfam" id="PF00512">
    <property type="entry name" value="HisKA"/>
    <property type="match status" value="1"/>
</dbReference>
<evidence type="ECO:0000256" key="8">
    <source>
        <dbReference type="ARBA" id="ARBA00022741"/>
    </source>
</evidence>
<keyword evidence="8" id="KW-0547">Nucleotide-binding</keyword>
<keyword evidence="6 16" id="KW-0808">Transferase</keyword>
<dbReference type="PANTHER" id="PTHR45528:SF1">
    <property type="entry name" value="SENSOR HISTIDINE KINASE CPXA"/>
    <property type="match status" value="1"/>
</dbReference>
<dbReference type="InterPro" id="IPR003594">
    <property type="entry name" value="HATPase_dom"/>
</dbReference>
<keyword evidence="4" id="KW-1003">Cell membrane</keyword>
<keyword evidence="5" id="KW-0597">Phosphoprotein</keyword>
<proteinExistence type="predicted"/>
<evidence type="ECO:0000313" key="17">
    <source>
        <dbReference type="Proteomes" id="UP000011728"/>
    </source>
</evidence>
<dbReference type="GO" id="GO:0005886">
    <property type="term" value="C:plasma membrane"/>
    <property type="evidence" value="ECO:0007669"/>
    <property type="project" value="UniProtKB-SubCell"/>
</dbReference>
<organism evidence="16 17">
    <name type="scientific">Clostridium saccharoperbutylacetonicum N1-4(HMT)</name>
    <dbReference type="NCBI Taxonomy" id="931276"/>
    <lineage>
        <taxon>Bacteria</taxon>
        <taxon>Bacillati</taxon>
        <taxon>Bacillota</taxon>
        <taxon>Clostridia</taxon>
        <taxon>Eubacteriales</taxon>
        <taxon>Clostridiaceae</taxon>
        <taxon>Clostridium</taxon>
    </lineage>
</organism>
<evidence type="ECO:0000256" key="7">
    <source>
        <dbReference type="ARBA" id="ARBA00022692"/>
    </source>
</evidence>
<keyword evidence="10" id="KW-0067">ATP-binding</keyword>
<dbReference type="AlphaFoldDB" id="M1N7F7"/>
<dbReference type="RefSeq" id="WP_015395604.1">
    <property type="nucleotide sequence ID" value="NC_020291.1"/>
</dbReference>
<dbReference type="GO" id="GO:0005524">
    <property type="term" value="F:ATP binding"/>
    <property type="evidence" value="ECO:0007669"/>
    <property type="project" value="UniProtKB-KW"/>
</dbReference>
<protein>
    <recommendedName>
        <fullName evidence="3">histidine kinase</fullName>
        <ecNumber evidence="3">2.7.13.3</ecNumber>
    </recommendedName>
</protein>
<dbReference type="SUPFAM" id="SSF47384">
    <property type="entry name" value="Homodimeric domain of signal transducing histidine kinase"/>
    <property type="match status" value="1"/>
</dbReference>
<dbReference type="Gene3D" id="3.30.565.10">
    <property type="entry name" value="Histidine kinase-like ATPase, C-terminal domain"/>
    <property type="match status" value="1"/>
</dbReference>
<evidence type="ECO:0000256" key="9">
    <source>
        <dbReference type="ARBA" id="ARBA00022777"/>
    </source>
</evidence>
<feature type="domain" description="Histidine kinase" evidence="15">
    <location>
        <begin position="552"/>
        <end position="766"/>
    </location>
</feature>
<dbReference type="PROSITE" id="PS50109">
    <property type="entry name" value="HIS_KIN"/>
    <property type="match status" value="1"/>
</dbReference>
<keyword evidence="9" id="KW-0418">Kinase</keyword>
<evidence type="ECO:0000256" key="1">
    <source>
        <dbReference type="ARBA" id="ARBA00000085"/>
    </source>
</evidence>
<comment type="subcellular location">
    <subcellularLocation>
        <location evidence="2">Cell membrane</location>
        <topology evidence="2">Multi-pass membrane protein</topology>
    </subcellularLocation>
</comment>
<evidence type="ECO:0000256" key="3">
    <source>
        <dbReference type="ARBA" id="ARBA00012438"/>
    </source>
</evidence>
<dbReference type="CDD" id="cd00082">
    <property type="entry name" value="HisKA"/>
    <property type="match status" value="1"/>
</dbReference>
<dbReference type="HOGENOM" id="CLU_000445_73_2_9"/>
<evidence type="ECO:0000256" key="5">
    <source>
        <dbReference type="ARBA" id="ARBA00022553"/>
    </source>
</evidence>
<dbReference type="SMART" id="SM00388">
    <property type="entry name" value="HisKA"/>
    <property type="match status" value="1"/>
</dbReference>
<dbReference type="OrthoDB" id="9792991at2"/>
<evidence type="ECO:0000256" key="12">
    <source>
        <dbReference type="ARBA" id="ARBA00023012"/>
    </source>
</evidence>
<dbReference type="EMBL" id="CP004121">
    <property type="protein sequence ID" value="AGF59297.1"/>
    <property type="molecule type" value="Genomic_DNA"/>
</dbReference>
<evidence type="ECO:0000259" key="15">
    <source>
        <dbReference type="PROSITE" id="PS50109"/>
    </source>
</evidence>
<dbReference type="PATRIC" id="fig|931276.5.peg.5610"/>
<dbReference type="InterPro" id="IPR036097">
    <property type="entry name" value="HisK_dim/P_sf"/>
</dbReference>
<feature type="transmembrane region" description="Helical" evidence="14">
    <location>
        <begin position="16"/>
        <end position="37"/>
    </location>
</feature>
<dbReference type="GO" id="GO:0000155">
    <property type="term" value="F:phosphorelay sensor kinase activity"/>
    <property type="evidence" value="ECO:0007669"/>
    <property type="project" value="InterPro"/>
</dbReference>
<reference evidence="16 17" key="1">
    <citation type="submission" date="2013-02" db="EMBL/GenBank/DDBJ databases">
        <title>Genome sequence of Clostridium saccharoperbutylacetonicum N1-4(HMT).</title>
        <authorList>
            <person name="Poehlein A."/>
            <person name="Daniel R."/>
        </authorList>
    </citation>
    <scope>NUCLEOTIDE SEQUENCE [LARGE SCALE GENOMIC DNA]</scope>
    <source>
        <strain evidence="17">N1-4(HMT)</strain>
    </source>
</reference>
<feature type="transmembrane region" description="Helical" evidence="14">
    <location>
        <begin position="272"/>
        <end position="290"/>
    </location>
</feature>
<dbReference type="EC" id="2.7.13.3" evidence="3"/>
<keyword evidence="12" id="KW-0902">Two-component regulatory system</keyword>
<dbReference type="eggNOG" id="COG2205">
    <property type="taxonomic scope" value="Bacteria"/>
</dbReference>
<feature type="transmembrane region" description="Helical" evidence="14">
    <location>
        <begin position="432"/>
        <end position="450"/>
    </location>
</feature>
<accession>M1N7F7</accession>
<keyword evidence="13 14" id="KW-0472">Membrane</keyword>
<dbReference type="InterPro" id="IPR036890">
    <property type="entry name" value="HATPase_C_sf"/>
</dbReference>
<feature type="transmembrane region" description="Helical" evidence="14">
    <location>
        <begin position="311"/>
        <end position="335"/>
    </location>
</feature>
<evidence type="ECO:0000256" key="11">
    <source>
        <dbReference type="ARBA" id="ARBA00022989"/>
    </source>
</evidence>
<dbReference type="Proteomes" id="UP000011728">
    <property type="component" value="Chromosome"/>
</dbReference>
<evidence type="ECO:0000256" key="4">
    <source>
        <dbReference type="ARBA" id="ARBA00022475"/>
    </source>
</evidence>
<comment type="catalytic activity">
    <reaction evidence="1">
        <text>ATP + protein L-histidine = ADP + protein N-phospho-L-histidine.</text>
        <dbReference type="EC" id="2.7.13.3"/>
    </reaction>
</comment>
<dbReference type="InterPro" id="IPR003661">
    <property type="entry name" value="HisK_dim/P_dom"/>
</dbReference>
<evidence type="ECO:0000256" key="6">
    <source>
        <dbReference type="ARBA" id="ARBA00022679"/>
    </source>
</evidence>
<evidence type="ECO:0000256" key="14">
    <source>
        <dbReference type="SAM" id="Phobius"/>
    </source>
</evidence>